<dbReference type="AlphaFoldDB" id="A0A0C4W9U1"/>
<evidence type="ECO:0000313" key="1">
    <source>
        <dbReference type="EMBL" id="AJD25295.1"/>
    </source>
</evidence>
<dbReference type="EMBL" id="KJ124650">
    <property type="protein sequence ID" value="AJD25295.1"/>
    <property type="molecule type" value="Transcribed_RNA"/>
</dbReference>
<reference evidence="1" key="1">
    <citation type="journal article" date="2014" name="J. Venom Res.">
        <title>Plectreurys tristis venome: A proteomic and transcriptomic analysis.</title>
        <authorList>
            <person name="Zobel-Thropp P.A."/>
            <person name="Thomas E.Z."/>
            <person name="David C.L."/>
            <person name="Breci L.A."/>
            <person name="Binford G.J."/>
        </authorList>
    </citation>
    <scope>NUCLEOTIDE SEQUENCE</scope>
    <source>
        <tissue evidence="1">Venom gland</tissue>
    </source>
</reference>
<sequence length="73" mass="8466">MKRSLMCFCFFARHSSSDYTTFKLRDVIVTCIIVITLQQLHFHSSFQSLFFKTASSLRVMILIIIITSKSVPM</sequence>
<name>A0A0C4W9U1_PLETR</name>
<organism evidence="1">
    <name type="scientific">Plectreurys tristis</name>
    <name type="common">Spider</name>
    <name type="synonym">Plectreurys bispinosus</name>
    <dbReference type="NCBI Taxonomy" id="33319"/>
    <lineage>
        <taxon>Eukaryota</taxon>
        <taxon>Metazoa</taxon>
        <taxon>Ecdysozoa</taxon>
        <taxon>Arthropoda</taxon>
        <taxon>Chelicerata</taxon>
        <taxon>Arachnida</taxon>
        <taxon>Araneae</taxon>
        <taxon>Araneomorphae</taxon>
        <taxon>Haplogynae</taxon>
        <taxon>Pholcoidea</taxon>
        <taxon>Plectreuridae</taxon>
        <taxon>Plectreurys</taxon>
    </lineage>
</organism>
<protein>
    <submittedName>
        <fullName evidence="1">Clone 992 transcribed RNA sequence</fullName>
    </submittedName>
</protein>
<accession>A0A0C4W9U1</accession>
<proteinExistence type="predicted"/>